<feature type="region of interest" description="Disordered" evidence="1">
    <location>
        <begin position="1"/>
        <end position="25"/>
    </location>
</feature>
<comment type="caution">
    <text evidence="2">The sequence shown here is derived from an EMBL/GenBank/DDBJ whole genome shotgun (WGS) entry which is preliminary data.</text>
</comment>
<keyword evidence="3" id="KW-1185">Reference proteome</keyword>
<dbReference type="Pfam" id="PF21983">
    <property type="entry name" value="NikA-like"/>
    <property type="match status" value="1"/>
</dbReference>
<protein>
    <submittedName>
        <fullName evidence="2">MobC family plasmid mobilization relaxosome protein</fullName>
    </submittedName>
</protein>
<name>A0A506UIF2_9HYPH</name>
<sequence length="142" mass="15463">MSALASTFTKTAKNKGGARAGHKTTRDCPRVTVRFSPDDYERLQELADGMALGVYIRAMALQEELPRRKPRSAASVADKAAIAQLLGLLGQSRIANNLNQLAYHANIGSLTIDDKALGRIDEAYAHVLLIRATLMRALGMRE</sequence>
<organism evidence="2 3">
    <name type="scientific">Martelella alba</name>
    <dbReference type="NCBI Taxonomy" id="2590451"/>
    <lineage>
        <taxon>Bacteria</taxon>
        <taxon>Pseudomonadati</taxon>
        <taxon>Pseudomonadota</taxon>
        <taxon>Alphaproteobacteria</taxon>
        <taxon>Hyphomicrobiales</taxon>
        <taxon>Aurantimonadaceae</taxon>
        <taxon>Martelella</taxon>
    </lineage>
</organism>
<dbReference type="EMBL" id="VHLG01000001">
    <property type="protein sequence ID" value="TPW33111.1"/>
    <property type="molecule type" value="Genomic_DNA"/>
</dbReference>
<dbReference type="InterPro" id="IPR053842">
    <property type="entry name" value="NikA-like"/>
</dbReference>
<proteinExistence type="predicted"/>
<dbReference type="AlphaFoldDB" id="A0A506UIF2"/>
<gene>
    <name evidence="2" type="ORF">FJU08_00635</name>
</gene>
<accession>A0A506UIF2</accession>
<evidence type="ECO:0000256" key="1">
    <source>
        <dbReference type="SAM" id="MobiDB-lite"/>
    </source>
</evidence>
<evidence type="ECO:0000313" key="3">
    <source>
        <dbReference type="Proteomes" id="UP000318801"/>
    </source>
</evidence>
<evidence type="ECO:0000313" key="2">
    <source>
        <dbReference type="EMBL" id="TPW33111.1"/>
    </source>
</evidence>
<reference evidence="2 3" key="1">
    <citation type="submission" date="2019-06" db="EMBL/GenBank/DDBJ databases">
        <authorList>
            <person name="Li M."/>
        </authorList>
    </citation>
    <scope>NUCLEOTIDE SEQUENCE [LARGE SCALE GENOMIC DNA]</scope>
    <source>
        <strain evidence="2 3">BGMRC2036</strain>
    </source>
</reference>
<dbReference type="RefSeq" id="WP_141147046.1">
    <property type="nucleotide sequence ID" value="NZ_VHLG01000001.1"/>
</dbReference>
<dbReference type="OrthoDB" id="8548224at2"/>
<feature type="compositionally biased region" description="Polar residues" evidence="1">
    <location>
        <begin position="1"/>
        <end position="11"/>
    </location>
</feature>
<dbReference type="Proteomes" id="UP000318801">
    <property type="component" value="Unassembled WGS sequence"/>
</dbReference>